<dbReference type="GO" id="GO:0016020">
    <property type="term" value="C:membrane"/>
    <property type="evidence" value="ECO:0007669"/>
    <property type="project" value="UniProtKB-SubCell"/>
</dbReference>
<evidence type="ECO:0000256" key="11">
    <source>
        <dbReference type="ARBA" id="ARBA00023303"/>
    </source>
</evidence>
<comment type="caution">
    <text evidence="15">The sequence shown here is derived from an EMBL/GenBank/DDBJ whole genome shotgun (WGS) entry which is preliminary data.</text>
</comment>
<comment type="subcellular location">
    <subcellularLocation>
        <location evidence="1">Membrane</location>
        <topology evidence="1">Multi-pass membrane protein</topology>
    </subcellularLocation>
</comment>
<keyword evidence="8 12" id="KW-0406">Ion transport</keyword>
<name>A0A553P3M5_TIGCA</name>
<protein>
    <submittedName>
        <fullName evidence="15">Uncharacterized protein</fullName>
    </submittedName>
</protein>
<evidence type="ECO:0000256" key="7">
    <source>
        <dbReference type="ARBA" id="ARBA00023053"/>
    </source>
</evidence>
<keyword evidence="3 12" id="KW-0813">Transport</keyword>
<evidence type="ECO:0000256" key="3">
    <source>
        <dbReference type="ARBA" id="ARBA00022448"/>
    </source>
</evidence>
<proteinExistence type="inferred from homology"/>
<evidence type="ECO:0000256" key="5">
    <source>
        <dbReference type="ARBA" id="ARBA00022692"/>
    </source>
</evidence>
<dbReference type="EMBL" id="VCGU01000008">
    <property type="protein sequence ID" value="TRY72274.1"/>
    <property type="molecule type" value="Genomic_DNA"/>
</dbReference>
<evidence type="ECO:0000313" key="16">
    <source>
        <dbReference type="Proteomes" id="UP000318571"/>
    </source>
</evidence>
<dbReference type="AlphaFoldDB" id="A0A553P3M5"/>
<evidence type="ECO:0000256" key="9">
    <source>
        <dbReference type="ARBA" id="ARBA00023136"/>
    </source>
</evidence>
<comment type="similarity">
    <text evidence="2 12">Belongs to the amiloride-sensitive sodium channel (TC 1.A.6) family.</text>
</comment>
<keyword evidence="16" id="KW-1185">Reference proteome</keyword>
<evidence type="ECO:0000256" key="6">
    <source>
        <dbReference type="ARBA" id="ARBA00022989"/>
    </source>
</evidence>
<feature type="transmembrane region" description="Helical" evidence="14">
    <location>
        <begin position="138"/>
        <end position="156"/>
    </location>
</feature>
<gene>
    <name evidence="15" type="ORF">TCAL_14853</name>
</gene>
<sequence>MQARNTSEQIKNVRQCFFDFCKQTILHGWHYLAEGEKTSPLPGSAPTPQPPKCMLKCHRKNRNGNCCCCCSNSQRGPGPNPHTDTRGTSMASVASAASAASETNGTNNRGPHRCIHNRLKHAHMSLKKRRTYFQNFRSAFWSLIVLGSVMSGAFFLHNNTREFLNSTVQTTLDGSVPLSDVFFPSVVVCNINQIRKSFFAELGFYENDTLVRIMYEDFIKGIQDHVDPEDRFSYDPKRAAFYEVRDKYS</sequence>
<dbReference type="GO" id="GO:0005272">
    <property type="term" value="F:sodium channel activity"/>
    <property type="evidence" value="ECO:0007669"/>
    <property type="project" value="UniProtKB-KW"/>
</dbReference>
<keyword evidence="5 12" id="KW-0812">Transmembrane</keyword>
<keyword evidence="9 14" id="KW-0472">Membrane</keyword>
<dbReference type="InterPro" id="IPR001873">
    <property type="entry name" value="ENaC"/>
</dbReference>
<feature type="compositionally biased region" description="Low complexity" evidence="13">
    <location>
        <begin position="89"/>
        <end position="101"/>
    </location>
</feature>
<evidence type="ECO:0000256" key="2">
    <source>
        <dbReference type="ARBA" id="ARBA00007193"/>
    </source>
</evidence>
<reference evidence="15 16" key="1">
    <citation type="journal article" date="2018" name="Nat. Ecol. Evol.">
        <title>Genomic signatures of mitonuclear coevolution across populations of Tigriopus californicus.</title>
        <authorList>
            <person name="Barreto F.S."/>
            <person name="Watson E.T."/>
            <person name="Lima T.G."/>
            <person name="Willett C.S."/>
            <person name="Edmands S."/>
            <person name="Li W."/>
            <person name="Burton R.S."/>
        </authorList>
    </citation>
    <scope>NUCLEOTIDE SEQUENCE [LARGE SCALE GENOMIC DNA]</scope>
    <source>
        <strain evidence="15 16">San Diego</strain>
    </source>
</reference>
<accession>A0A553P3M5</accession>
<evidence type="ECO:0000256" key="12">
    <source>
        <dbReference type="RuleBase" id="RU000679"/>
    </source>
</evidence>
<keyword evidence="6 14" id="KW-1133">Transmembrane helix</keyword>
<evidence type="ECO:0000256" key="14">
    <source>
        <dbReference type="SAM" id="Phobius"/>
    </source>
</evidence>
<organism evidence="15 16">
    <name type="scientific">Tigriopus californicus</name>
    <name type="common">Marine copepod</name>
    <dbReference type="NCBI Taxonomy" id="6832"/>
    <lineage>
        <taxon>Eukaryota</taxon>
        <taxon>Metazoa</taxon>
        <taxon>Ecdysozoa</taxon>
        <taxon>Arthropoda</taxon>
        <taxon>Crustacea</taxon>
        <taxon>Multicrustacea</taxon>
        <taxon>Hexanauplia</taxon>
        <taxon>Copepoda</taxon>
        <taxon>Harpacticoida</taxon>
        <taxon>Harpacticidae</taxon>
        <taxon>Tigriopus</taxon>
    </lineage>
</organism>
<evidence type="ECO:0000313" key="15">
    <source>
        <dbReference type="EMBL" id="TRY72274.1"/>
    </source>
</evidence>
<keyword evidence="11 12" id="KW-0407">Ion channel</keyword>
<dbReference type="Pfam" id="PF00858">
    <property type="entry name" value="ASC"/>
    <property type="match status" value="1"/>
</dbReference>
<keyword evidence="4 12" id="KW-0894">Sodium channel</keyword>
<evidence type="ECO:0000256" key="4">
    <source>
        <dbReference type="ARBA" id="ARBA00022461"/>
    </source>
</evidence>
<evidence type="ECO:0000256" key="13">
    <source>
        <dbReference type="SAM" id="MobiDB-lite"/>
    </source>
</evidence>
<evidence type="ECO:0000256" key="10">
    <source>
        <dbReference type="ARBA" id="ARBA00023201"/>
    </source>
</evidence>
<keyword evidence="10 12" id="KW-0739">Sodium transport</keyword>
<keyword evidence="7" id="KW-0915">Sodium</keyword>
<feature type="region of interest" description="Disordered" evidence="13">
    <location>
        <begin position="75"/>
        <end position="112"/>
    </location>
</feature>
<evidence type="ECO:0000256" key="8">
    <source>
        <dbReference type="ARBA" id="ARBA00023065"/>
    </source>
</evidence>
<dbReference type="Proteomes" id="UP000318571">
    <property type="component" value="Chromosome 7"/>
</dbReference>
<evidence type="ECO:0000256" key="1">
    <source>
        <dbReference type="ARBA" id="ARBA00004141"/>
    </source>
</evidence>